<dbReference type="AlphaFoldDB" id="A0AAE0FBK4"/>
<proteinExistence type="predicted"/>
<feature type="region of interest" description="Disordered" evidence="1">
    <location>
        <begin position="219"/>
        <end position="281"/>
    </location>
</feature>
<keyword evidence="2" id="KW-0812">Transmembrane</keyword>
<feature type="compositionally biased region" description="Polar residues" evidence="1">
    <location>
        <begin position="223"/>
        <end position="238"/>
    </location>
</feature>
<accession>A0AAE0FBK4</accession>
<comment type="caution">
    <text evidence="3">The sequence shown here is derived from an EMBL/GenBank/DDBJ whole genome shotgun (WGS) entry which is preliminary data.</text>
</comment>
<gene>
    <name evidence="3" type="ORF">CYMTET_34190</name>
</gene>
<feature type="compositionally biased region" description="Polar residues" evidence="1">
    <location>
        <begin position="262"/>
        <end position="274"/>
    </location>
</feature>
<feature type="compositionally biased region" description="Basic and acidic residues" evidence="1">
    <location>
        <begin position="167"/>
        <end position="201"/>
    </location>
</feature>
<evidence type="ECO:0000256" key="2">
    <source>
        <dbReference type="SAM" id="Phobius"/>
    </source>
</evidence>
<keyword evidence="2" id="KW-0472">Membrane</keyword>
<reference evidence="3 4" key="1">
    <citation type="journal article" date="2015" name="Genome Biol. Evol.">
        <title>Comparative Genomics of a Bacterivorous Green Alga Reveals Evolutionary Causalities and Consequences of Phago-Mixotrophic Mode of Nutrition.</title>
        <authorList>
            <person name="Burns J.A."/>
            <person name="Paasch A."/>
            <person name="Narechania A."/>
            <person name="Kim E."/>
        </authorList>
    </citation>
    <scope>NUCLEOTIDE SEQUENCE [LARGE SCALE GENOMIC DNA]</scope>
    <source>
        <strain evidence="3 4">PLY_AMNH</strain>
    </source>
</reference>
<feature type="transmembrane region" description="Helical" evidence="2">
    <location>
        <begin position="1191"/>
        <end position="1214"/>
    </location>
</feature>
<name>A0AAE0FBK4_9CHLO</name>
<feature type="transmembrane region" description="Helical" evidence="2">
    <location>
        <begin position="1153"/>
        <end position="1179"/>
    </location>
</feature>
<evidence type="ECO:0000256" key="1">
    <source>
        <dbReference type="SAM" id="MobiDB-lite"/>
    </source>
</evidence>
<protein>
    <submittedName>
        <fullName evidence="3">Uncharacterized protein</fullName>
    </submittedName>
</protein>
<keyword evidence="2" id="KW-1133">Transmembrane helix</keyword>
<feature type="region of interest" description="Disordered" evidence="1">
    <location>
        <begin position="157"/>
        <end position="207"/>
    </location>
</feature>
<dbReference type="Proteomes" id="UP001190700">
    <property type="component" value="Unassembled WGS sequence"/>
</dbReference>
<keyword evidence="4" id="KW-1185">Reference proteome</keyword>
<dbReference type="EMBL" id="LGRX02021434">
    <property type="protein sequence ID" value="KAK3256688.1"/>
    <property type="molecule type" value="Genomic_DNA"/>
</dbReference>
<evidence type="ECO:0000313" key="3">
    <source>
        <dbReference type="EMBL" id="KAK3256688.1"/>
    </source>
</evidence>
<evidence type="ECO:0000313" key="4">
    <source>
        <dbReference type="Proteomes" id="UP001190700"/>
    </source>
</evidence>
<organism evidence="3 4">
    <name type="scientific">Cymbomonas tetramitiformis</name>
    <dbReference type="NCBI Taxonomy" id="36881"/>
    <lineage>
        <taxon>Eukaryota</taxon>
        <taxon>Viridiplantae</taxon>
        <taxon>Chlorophyta</taxon>
        <taxon>Pyramimonadophyceae</taxon>
        <taxon>Pyramimonadales</taxon>
        <taxon>Pyramimonadaceae</taxon>
        <taxon>Cymbomonas</taxon>
    </lineage>
</organism>
<sequence length="1256" mass="137543">MYGSGFERWGAWLGLVCGVLKAKSYVEMDPLLHSGSEPIAGAEKYQDIELLSARGLTLEQSLVVEGAGRVYSAARLGRTLSIEEDIVGLLLAEEGDSQSDAAPGPVMEGLGKRSGKSLWQLLLDEEGGGGGEAGNVNAAVTGQPRYRSVTETLQDGGLVPLWTSTSEESRHAPKTGKPEDAHRRMETSAAEGQEKHHERMDLSQVSLGSLADPLTAENRRARSNASISGNQNAGTWQVPTHKGKKRSSSRQRDVDTHAPSPLLTSSGTVGSRISHQGLPPGLLVHDTPKGLHDLDKVMEIDLPENAEQMPRVRIRGPRNGTNVARGLALPMMPALLSAPPIYEHLITREENKKGGAYEQRARQKTAKAINRWKSSVLGIRLHSEDKPKLVTVLRAMWCPPWSAASTVSTATRTAAVPSREKVQQSEKVAWHVVELLTVSQCAAALQARADAGVSGPDSMLERRVSEKPECRQHDRRVAVFRDTARAAGARPRRGNIASRRRVLAIRIWAFARMTWVWRALQESRRNVRLLDAMGLPRQLLLEALPFSEIGGHSAARKQVKMAKGRLNELGKRAPEDKLDGAARAGKAVERQGKTEEGKASRVMGLDSPLPFREVLGTALVIAFLAKHRLSSAAFLEDQLRESRLRWWNTNQQLDFFDYVALMVDMLAWPAGWQTGDLDNFATWNLSYLHCDSGQMEPGSTLARSIFGAALAKGEANLLALVDQTSLPWEPGVNQRATLDLLRQLQVSRAKSSLGADVQNVWATMCSAAKCMELPCTCMAVTPNSNCGELILLCRHIVKGARSYVDSASIRAASLKMADLESDTSFCHGEAPRPAVYLPDMPEMRTYGLEYPENLVTMWHVAERLLRLTSATERMMWSAHGSKSRGAAFIKVAGPIRRFLRIALAHFGGRRRLNLLLGAALRRHPWASPLLTTWDATPNSVAHQLTALTASWVAMLAASATVCYYRGAHVCADLKSYLGCDAVVDGRWGVPFQSCMGAGSCAELYSRHLCGSHGTCPEEFTAPAGEDWWRMTLTALVICSTIPPLLRDLPAMVIAALRFSPRAHHAAAAVSTTAGRAAWAALGALASGVELCRRQVAAWRARWRFYKETRRGRSPWAVFQELQAEEALIRARRSSGPDAEHLGLPAEPLSPRDILSFTLSLGMTLAAFYLLIHFSVWNFYLLGEAGEMWTIITWLLAVLMDGIVSPLVFGAGLWVHHLAACPHYFLEERESQSNSINTIQCVSAPECKSVEEGGIQI</sequence>